<dbReference type="InterPro" id="IPR057253">
    <property type="entry name" value="CoiA-like_N"/>
</dbReference>
<proteinExistence type="predicted"/>
<dbReference type="Pfam" id="PF13455">
    <property type="entry name" value="MUG113"/>
    <property type="match status" value="1"/>
</dbReference>
<dbReference type="AlphaFoldDB" id="A0A951Q6J0"/>
<dbReference type="InterPro" id="IPR018306">
    <property type="entry name" value="Phage_T5_Orf172_DNA-bd"/>
</dbReference>
<evidence type="ECO:0000313" key="3">
    <source>
        <dbReference type="Proteomes" id="UP000715781"/>
    </source>
</evidence>
<feature type="domain" description="Bacteriophage T5 Orf172 DNA-binding" evidence="1">
    <location>
        <begin position="203"/>
        <end position="287"/>
    </location>
</feature>
<evidence type="ECO:0000259" key="1">
    <source>
        <dbReference type="SMART" id="SM00974"/>
    </source>
</evidence>
<dbReference type="Pfam" id="PF25164">
    <property type="entry name" value="CoiA_N"/>
    <property type="match status" value="1"/>
</dbReference>
<dbReference type="SMART" id="SM00974">
    <property type="entry name" value="T5orf172"/>
    <property type="match status" value="1"/>
</dbReference>
<sequence length="401" mass="46621">MWLRYGVDQDKTLVPIEDVTRGRTPLRCPYCGGELTAKKGHRKEHHFAHTQETCREVANRSEREIPTLPLYDNFNIWLTGKELQQLKTLWNQYGWKDKGIYESEIYSIFIKEKLLERNEYRLYGQYQFTKLGKIPVGALSLMLFNSVQEPILLEKLQQLEKKVQVAYQDQGSNFNEYLWDLQIYRAELRKILSNSLYYLQIDADGETFYKIGVTRREIQARVAEIQNNLGTHFQNVAVKVLGTWPHRGNVEKYFKYRYADYNYAIGGMTEYYKFENPEDAIAALRDLRRMKKKELLEVEADILAGKPSGIEQLIEQEKRALMRSEAIKKGMSCAKKWGRHIGRPPSAESAEEFLAKPSSQRVIAALNEGLSLRQAAKKADVAINTVCKVKDLLENKYAWNE</sequence>
<gene>
    <name evidence="2" type="ORF">KME32_35575</name>
</gene>
<name>A0A951Q6J0_9NOST</name>
<evidence type="ECO:0000313" key="2">
    <source>
        <dbReference type="EMBL" id="MBW4566291.1"/>
    </source>
</evidence>
<comment type="caution">
    <text evidence="2">The sequence shown here is derived from an EMBL/GenBank/DDBJ whole genome shotgun (WGS) entry which is preliminary data.</text>
</comment>
<dbReference type="EMBL" id="JAHHHN010000072">
    <property type="protein sequence ID" value="MBW4566291.1"/>
    <property type="molecule type" value="Genomic_DNA"/>
</dbReference>
<protein>
    <submittedName>
        <fullName evidence="2">GIY-YIG nuclease family protein</fullName>
    </submittedName>
</protein>
<organism evidence="2 3">
    <name type="scientific">Mojavia pulchra JT2-VF2</name>
    <dbReference type="NCBI Taxonomy" id="287848"/>
    <lineage>
        <taxon>Bacteria</taxon>
        <taxon>Bacillati</taxon>
        <taxon>Cyanobacteriota</taxon>
        <taxon>Cyanophyceae</taxon>
        <taxon>Nostocales</taxon>
        <taxon>Nostocaceae</taxon>
    </lineage>
</organism>
<reference evidence="2" key="2">
    <citation type="journal article" date="2022" name="Microbiol. Resour. Announc.">
        <title>Metagenome Sequencing to Explore Phylogenomics of Terrestrial Cyanobacteria.</title>
        <authorList>
            <person name="Ward R.D."/>
            <person name="Stajich J.E."/>
            <person name="Johansen J.R."/>
            <person name="Huntemann M."/>
            <person name="Clum A."/>
            <person name="Foster B."/>
            <person name="Foster B."/>
            <person name="Roux S."/>
            <person name="Palaniappan K."/>
            <person name="Varghese N."/>
            <person name="Mukherjee S."/>
            <person name="Reddy T.B.K."/>
            <person name="Daum C."/>
            <person name="Copeland A."/>
            <person name="Chen I.A."/>
            <person name="Ivanova N.N."/>
            <person name="Kyrpides N.C."/>
            <person name="Shapiro N."/>
            <person name="Eloe-Fadrosh E.A."/>
            <person name="Pietrasiak N."/>
        </authorList>
    </citation>
    <scope>NUCLEOTIDE SEQUENCE</scope>
    <source>
        <strain evidence="2">JT2-VF2</strain>
    </source>
</reference>
<dbReference type="Proteomes" id="UP000715781">
    <property type="component" value="Unassembled WGS sequence"/>
</dbReference>
<reference evidence="2" key="1">
    <citation type="submission" date="2021-05" db="EMBL/GenBank/DDBJ databases">
        <authorList>
            <person name="Pietrasiak N."/>
            <person name="Ward R."/>
            <person name="Stajich J.E."/>
            <person name="Kurbessoian T."/>
        </authorList>
    </citation>
    <scope>NUCLEOTIDE SEQUENCE</scope>
    <source>
        <strain evidence="2">JT2-VF2</strain>
    </source>
</reference>
<accession>A0A951Q6J0</accession>